<sequence length="162" mass="17832">MVTLHKKLKGTVNVYTMDHRGTGRSTKFDCMASQTTTTGSPAGGEIDPSEVGACAQDLEFKYGDLSSFSMTSAATDVVAFLSKYSNEKKTILYMRLMHLKPPNVIGYAYDGIATSSGSLEGGVEYMSMWDTILTMEKWEIVSWRFVNTIESAVLVSKGKVWL</sequence>
<keyword evidence="2" id="KW-1185">Reference proteome</keyword>
<keyword evidence="1" id="KW-0378">Hydrolase</keyword>
<evidence type="ECO:0000313" key="2">
    <source>
        <dbReference type="Proteomes" id="UP000198211"/>
    </source>
</evidence>
<dbReference type="GO" id="GO:0008233">
    <property type="term" value="F:peptidase activity"/>
    <property type="evidence" value="ECO:0007669"/>
    <property type="project" value="UniProtKB-KW"/>
</dbReference>
<accession>A0A225UIF1</accession>
<dbReference type="Proteomes" id="UP000198211">
    <property type="component" value="Unassembled WGS sequence"/>
</dbReference>
<protein>
    <submittedName>
        <fullName evidence="1">Serine protease</fullName>
    </submittedName>
</protein>
<dbReference type="OrthoDB" id="126639at2759"/>
<dbReference type="InterPro" id="IPR029058">
    <property type="entry name" value="AB_hydrolase_fold"/>
</dbReference>
<keyword evidence="1" id="KW-0645">Protease</keyword>
<dbReference type="EMBL" id="NBNE01017528">
    <property type="protein sequence ID" value="OWY92690.1"/>
    <property type="molecule type" value="Genomic_DNA"/>
</dbReference>
<comment type="caution">
    <text evidence="1">The sequence shown here is derived from an EMBL/GenBank/DDBJ whole genome shotgun (WGS) entry which is preliminary data.</text>
</comment>
<organism evidence="1 2">
    <name type="scientific">Phytophthora megakarya</name>
    <dbReference type="NCBI Taxonomy" id="4795"/>
    <lineage>
        <taxon>Eukaryota</taxon>
        <taxon>Sar</taxon>
        <taxon>Stramenopiles</taxon>
        <taxon>Oomycota</taxon>
        <taxon>Peronosporomycetes</taxon>
        <taxon>Peronosporales</taxon>
        <taxon>Peronosporaceae</taxon>
        <taxon>Phytophthora</taxon>
    </lineage>
</organism>
<dbReference type="GO" id="GO:0006508">
    <property type="term" value="P:proteolysis"/>
    <property type="evidence" value="ECO:0007669"/>
    <property type="project" value="UniProtKB-KW"/>
</dbReference>
<dbReference type="STRING" id="4795.A0A225UIF1"/>
<dbReference type="SUPFAM" id="SSF53474">
    <property type="entry name" value="alpha/beta-Hydrolases"/>
    <property type="match status" value="1"/>
</dbReference>
<gene>
    <name evidence="1" type="ORF">PHMEG_00038197</name>
</gene>
<evidence type="ECO:0000313" key="1">
    <source>
        <dbReference type="EMBL" id="OWY92690.1"/>
    </source>
</evidence>
<reference evidence="2" key="1">
    <citation type="submission" date="2017-03" db="EMBL/GenBank/DDBJ databases">
        <title>Phytopthora megakarya and P. palmivora, two closely related causual agents of cacao black pod achieved similar genome size and gene model numbers by different mechanisms.</title>
        <authorList>
            <person name="Ali S."/>
            <person name="Shao J."/>
            <person name="Larry D.J."/>
            <person name="Kronmiller B."/>
            <person name="Shen D."/>
            <person name="Strem M.D."/>
            <person name="Melnick R.L."/>
            <person name="Guiltinan M.J."/>
            <person name="Tyler B.M."/>
            <person name="Meinhardt L.W."/>
            <person name="Bailey B.A."/>
        </authorList>
    </citation>
    <scope>NUCLEOTIDE SEQUENCE [LARGE SCALE GENOMIC DNA]</scope>
    <source>
        <strain evidence="2">zdho120</strain>
    </source>
</reference>
<proteinExistence type="predicted"/>
<dbReference type="AlphaFoldDB" id="A0A225UIF1"/>
<name>A0A225UIF1_9STRA</name>